<feature type="chain" id="PRO_5045906723" description="PLL-like beta propeller domain-containing protein" evidence="1">
    <location>
        <begin position="35"/>
        <end position="768"/>
    </location>
</feature>
<accession>A0ABQ3XUM7</accession>
<protein>
    <recommendedName>
        <fullName evidence="2">PLL-like beta propeller domain-containing protein</fullName>
    </recommendedName>
</protein>
<proteinExistence type="predicted"/>
<evidence type="ECO:0000313" key="4">
    <source>
        <dbReference type="Proteomes" id="UP000609879"/>
    </source>
</evidence>
<feature type="signal peptide" evidence="1">
    <location>
        <begin position="1"/>
        <end position="34"/>
    </location>
</feature>
<evidence type="ECO:0000256" key="1">
    <source>
        <dbReference type="SAM" id="SignalP"/>
    </source>
</evidence>
<evidence type="ECO:0000259" key="2">
    <source>
        <dbReference type="Pfam" id="PF26607"/>
    </source>
</evidence>
<dbReference type="RefSeq" id="WP_203759357.1">
    <property type="nucleotide sequence ID" value="NZ_BAAABO010000004.1"/>
</dbReference>
<dbReference type="Pfam" id="PF26607">
    <property type="entry name" value="DUF8189"/>
    <property type="match status" value="1"/>
</dbReference>
<dbReference type="InterPro" id="IPR058502">
    <property type="entry name" value="PLL-like_beta-prop"/>
</dbReference>
<keyword evidence="1" id="KW-0732">Signal</keyword>
<dbReference type="SUPFAM" id="SSF89372">
    <property type="entry name" value="Fucose-specific lectin"/>
    <property type="match status" value="2"/>
</dbReference>
<evidence type="ECO:0000313" key="3">
    <source>
        <dbReference type="EMBL" id="GID71443.1"/>
    </source>
</evidence>
<reference evidence="3 4" key="1">
    <citation type="submission" date="2021-01" db="EMBL/GenBank/DDBJ databases">
        <title>Whole genome shotgun sequence of Actinoplanes deccanensis NBRC 13994.</title>
        <authorList>
            <person name="Komaki H."/>
            <person name="Tamura T."/>
        </authorList>
    </citation>
    <scope>NUCLEOTIDE SEQUENCE [LARGE SCALE GENOMIC DNA]</scope>
    <source>
        <strain evidence="3 4">NBRC 13994</strain>
    </source>
</reference>
<organism evidence="3 4">
    <name type="scientific">Paractinoplanes deccanensis</name>
    <dbReference type="NCBI Taxonomy" id="113561"/>
    <lineage>
        <taxon>Bacteria</taxon>
        <taxon>Bacillati</taxon>
        <taxon>Actinomycetota</taxon>
        <taxon>Actinomycetes</taxon>
        <taxon>Micromonosporales</taxon>
        <taxon>Micromonosporaceae</taxon>
        <taxon>Paractinoplanes</taxon>
    </lineage>
</organism>
<dbReference type="Proteomes" id="UP000609879">
    <property type="component" value="Unassembled WGS sequence"/>
</dbReference>
<dbReference type="Gene3D" id="2.120.10.70">
    <property type="entry name" value="Fucose-specific lectin"/>
    <property type="match status" value="2"/>
</dbReference>
<sequence length="768" mass="78315">MFKHDRRAVGAIRRPARLILAALLAASAVTFAPAAPAAHADAAGQGGDYVPLSGVAKVLDTRDGTGGVTGERGAGSTTAFPVLGAGGVPTTGVSSVMVRIAALAPTAPTFLILWPDGRTKPGTTTLSVGTGEDLSTMAVVDVGDNGKLAVFNNAGKTGIVVEVQGYFKSSLGSTGGGFVPVPHARLVDTRSGTGTSAGALAAGASRTITLTGGVIPAGAAVAAVNVAVPSATTAGWLAVAPAGGSARPLMNYESGSTHTFAPLKLSADGKVTVTNKGSAAVDVLMHVEGYWSASSTQGAGYRHVGKRLLNTRTAGAGLPLAAGATIDVQVGGTNGLPTRGVAGAQLGVTVTPEAAGYLKAWPVGQTEASLTLMDFKAGAWRSQGMIVKPGTDGKVRFRNGSGSTIHFIVDLQGWYADPIPQVPIAKSTRVSVMQMAPVDGARAGVIKYAYVDDGGRVVTGHQPYPENFGYVEWTVISGNEAFTGQPALAETSDGRVQVTAQNTDSDIWSATQTAAGSATWNAWSNAGGSMAAPPTAIRLGSGVLTQFAVDADGKLWSYEQDGTPAWRNLGDQNLTGQVTAVKVRDGARVFGVDTDGSVRSVELYDDGSVSSWTSLGGSGLSQPAVVVRPGYVLQAFARAADNTIVTKIQQSGGAWPAEWTSIGSFGTAEAPATFTATGAPAAVIDPELGRVSVVVRGADNKHIYQLWESSVGSNTWGAWHESIPSAGEVAATDPTVMAYSLGTTQGFAIVFRNGNGSVKVYDRSLDQV</sequence>
<name>A0ABQ3XUM7_9ACTN</name>
<gene>
    <name evidence="3" type="ORF">Ade02nite_00840</name>
</gene>
<keyword evidence="4" id="KW-1185">Reference proteome</keyword>
<feature type="domain" description="PLL-like beta propeller" evidence="2">
    <location>
        <begin position="467"/>
        <end position="663"/>
    </location>
</feature>
<comment type="caution">
    <text evidence="3">The sequence shown here is derived from an EMBL/GenBank/DDBJ whole genome shotgun (WGS) entry which is preliminary data.</text>
</comment>
<dbReference type="EMBL" id="BOMI01000002">
    <property type="protein sequence ID" value="GID71443.1"/>
    <property type="molecule type" value="Genomic_DNA"/>
</dbReference>